<dbReference type="AlphaFoldDB" id="A0A2A2ESL2"/>
<dbReference type="PANTHER" id="PTHR38041:SF2">
    <property type="entry name" value="SECRETED CHORISMATE MUTASE"/>
    <property type="match status" value="1"/>
</dbReference>
<dbReference type="OrthoDB" id="1262744at2"/>
<evidence type="ECO:0000256" key="1">
    <source>
        <dbReference type="ARBA" id="ARBA00004817"/>
    </source>
</evidence>
<evidence type="ECO:0000256" key="5">
    <source>
        <dbReference type="SAM" id="SignalP"/>
    </source>
</evidence>
<dbReference type="GO" id="GO:0004106">
    <property type="term" value="F:chorismate mutase activity"/>
    <property type="evidence" value="ECO:0007669"/>
    <property type="project" value="UniProtKB-EC"/>
</dbReference>
<dbReference type="NCBIfam" id="TIGR01806">
    <property type="entry name" value="CM_mono2"/>
    <property type="match status" value="1"/>
</dbReference>
<comment type="pathway">
    <text evidence="1">Metabolic intermediate biosynthesis; prephenate biosynthesis; prephenate from chorismate: step 1/1.</text>
</comment>
<evidence type="ECO:0000259" key="6">
    <source>
        <dbReference type="PROSITE" id="PS51168"/>
    </source>
</evidence>
<dbReference type="PROSITE" id="PS51257">
    <property type="entry name" value="PROKAR_LIPOPROTEIN"/>
    <property type="match status" value="1"/>
</dbReference>
<dbReference type="PANTHER" id="PTHR38041">
    <property type="entry name" value="CHORISMATE MUTASE"/>
    <property type="match status" value="1"/>
</dbReference>
<keyword evidence="4" id="KW-0413">Isomerase</keyword>
<sequence>MSFGYRATWRCHLVGLVVLLLLAGCQTQPPAPPEQDQAAIDHMLQLVDERLEVAPLVAQSKWNSGAAIEAPEREAQILESVAEEAVAAGIDEGFARDFFQQQFEASKQIQRRLHLQWTQEGRPPFADPPDLGEEVRPVLDRLTPQLIEALAEMQRIAEVEGAGHYLRQRAEVLVSDDFDGGPRSVALRPLMDRMP</sequence>
<feature type="domain" description="Chorismate mutase" evidence="6">
    <location>
        <begin position="22"/>
        <end position="114"/>
    </location>
</feature>
<organism evidence="7 8">
    <name type="scientific">Halomonas salipaludis</name>
    <dbReference type="NCBI Taxonomy" id="2032625"/>
    <lineage>
        <taxon>Bacteria</taxon>
        <taxon>Pseudomonadati</taxon>
        <taxon>Pseudomonadota</taxon>
        <taxon>Gammaproteobacteria</taxon>
        <taxon>Oceanospirillales</taxon>
        <taxon>Halomonadaceae</taxon>
        <taxon>Halomonas</taxon>
    </lineage>
</organism>
<accession>A0A2A2ESL2</accession>
<dbReference type="EC" id="5.4.99.5" evidence="2"/>
<keyword evidence="3 5" id="KW-0732">Signal</keyword>
<gene>
    <name evidence="7" type="ORF">CK498_16155</name>
</gene>
<dbReference type="InterPro" id="IPR036979">
    <property type="entry name" value="CM_dom_sf"/>
</dbReference>
<dbReference type="Proteomes" id="UP000217771">
    <property type="component" value="Unassembled WGS sequence"/>
</dbReference>
<dbReference type="InterPro" id="IPR002701">
    <property type="entry name" value="CM_II_prokaryot"/>
</dbReference>
<dbReference type="InterPro" id="IPR008240">
    <property type="entry name" value="Chorismate_mutase_periplasmic"/>
</dbReference>
<name>A0A2A2ESL2_9GAMM</name>
<dbReference type="SUPFAM" id="SSF48600">
    <property type="entry name" value="Chorismate mutase II"/>
    <property type="match status" value="1"/>
</dbReference>
<dbReference type="Gene3D" id="1.20.59.10">
    <property type="entry name" value="Chorismate mutase"/>
    <property type="match status" value="1"/>
</dbReference>
<proteinExistence type="predicted"/>
<dbReference type="InterPro" id="IPR051331">
    <property type="entry name" value="Chorismate_mutase-related"/>
</dbReference>
<comment type="caution">
    <text evidence="7">The sequence shown here is derived from an EMBL/GenBank/DDBJ whole genome shotgun (WGS) entry which is preliminary data.</text>
</comment>
<evidence type="ECO:0000256" key="2">
    <source>
        <dbReference type="ARBA" id="ARBA00012404"/>
    </source>
</evidence>
<dbReference type="SMART" id="SM00830">
    <property type="entry name" value="CM_2"/>
    <property type="match status" value="1"/>
</dbReference>
<reference evidence="7 8" key="1">
    <citation type="submission" date="2017-08" db="EMBL/GenBank/DDBJ databases">
        <title>Halomonas alkalisoli sp. nov., isolated from saline alkaline soil.</title>
        <authorList>
            <person name="Wang D."/>
            <person name="Zhang G."/>
        </authorList>
    </citation>
    <scope>NUCLEOTIDE SEQUENCE [LARGE SCALE GENOMIC DNA]</scope>
    <source>
        <strain evidence="7 8">WRN001</strain>
    </source>
</reference>
<feature type="signal peptide" evidence="5">
    <location>
        <begin position="1"/>
        <end position="31"/>
    </location>
</feature>
<protein>
    <recommendedName>
        <fullName evidence="2">chorismate mutase</fullName>
        <ecNumber evidence="2">5.4.99.5</ecNumber>
    </recommendedName>
</protein>
<dbReference type="InterPro" id="IPR036263">
    <property type="entry name" value="Chorismate_II_sf"/>
</dbReference>
<dbReference type="Pfam" id="PF01817">
    <property type="entry name" value="CM_2"/>
    <property type="match status" value="1"/>
</dbReference>
<dbReference type="PROSITE" id="PS51168">
    <property type="entry name" value="CHORISMATE_MUT_2"/>
    <property type="match status" value="1"/>
</dbReference>
<feature type="chain" id="PRO_5013194851" description="chorismate mutase" evidence="5">
    <location>
        <begin position="32"/>
        <end position="195"/>
    </location>
</feature>
<dbReference type="RefSeq" id="WP_095621890.1">
    <property type="nucleotide sequence ID" value="NZ_NSKB01000006.1"/>
</dbReference>
<evidence type="ECO:0000313" key="8">
    <source>
        <dbReference type="Proteomes" id="UP000217771"/>
    </source>
</evidence>
<dbReference type="GO" id="GO:0009697">
    <property type="term" value="P:salicylic acid biosynthetic process"/>
    <property type="evidence" value="ECO:0007669"/>
    <property type="project" value="TreeGrafter"/>
</dbReference>
<dbReference type="UniPathway" id="UPA00120">
    <property type="reaction ID" value="UER00203"/>
</dbReference>
<evidence type="ECO:0000256" key="3">
    <source>
        <dbReference type="ARBA" id="ARBA00022729"/>
    </source>
</evidence>
<keyword evidence="8" id="KW-1185">Reference proteome</keyword>
<dbReference type="EMBL" id="NSKB01000006">
    <property type="protein sequence ID" value="PAU75464.1"/>
    <property type="molecule type" value="Genomic_DNA"/>
</dbReference>
<dbReference type="GO" id="GO:0046417">
    <property type="term" value="P:chorismate metabolic process"/>
    <property type="evidence" value="ECO:0007669"/>
    <property type="project" value="InterPro"/>
</dbReference>
<evidence type="ECO:0000256" key="4">
    <source>
        <dbReference type="ARBA" id="ARBA00023235"/>
    </source>
</evidence>
<evidence type="ECO:0000313" key="7">
    <source>
        <dbReference type="EMBL" id="PAU75464.1"/>
    </source>
</evidence>